<evidence type="ECO:0000256" key="8">
    <source>
        <dbReference type="ARBA" id="ARBA00023157"/>
    </source>
</evidence>
<evidence type="ECO:0000256" key="4">
    <source>
        <dbReference type="ARBA" id="ARBA00022729"/>
    </source>
</evidence>
<comment type="similarity">
    <text evidence="1">Belongs to the peptidase M43B family.</text>
</comment>
<evidence type="ECO:0000256" key="6">
    <source>
        <dbReference type="ARBA" id="ARBA00022833"/>
    </source>
</evidence>
<evidence type="ECO:0000256" key="5">
    <source>
        <dbReference type="ARBA" id="ARBA00022801"/>
    </source>
</evidence>
<evidence type="ECO:0000256" key="3">
    <source>
        <dbReference type="ARBA" id="ARBA00022723"/>
    </source>
</evidence>
<keyword evidence="8" id="KW-1015">Disulfide bond</keyword>
<keyword evidence="5" id="KW-0378">Hydrolase</keyword>
<dbReference type="Proteomes" id="UP001244341">
    <property type="component" value="Chromosome 9b"/>
</dbReference>
<feature type="region of interest" description="Disordered" evidence="9">
    <location>
        <begin position="23"/>
        <end position="46"/>
    </location>
</feature>
<dbReference type="PANTHER" id="PTHR47466">
    <property type="match status" value="1"/>
</dbReference>
<keyword evidence="12" id="KW-1185">Reference proteome</keyword>
<keyword evidence="2" id="KW-0645">Protease</keyword>
<keyword evidence="3" id="KW-0479">Metal-binding</keyword>
<dbReference type="Gene3D" id="3.40.390.10">
    <property type="entry name" value="Collagenase (Catalytic Domain)"/>
    <property type="match status" value="1"/>
</dbReference>
<evidence type="ECO:0000256" key="7">
    <source>
        <dbReference type="ARBA" id="ARBA00023049"/>
    </source>
</evidence>
<dbReference type="SUPFAM" id="SSF55486">
    <property type="entry name" value="Metalloproteases ('zincins'), catalytic domain"/>
    <property type="match status" value="2"/>
</dbReference>
<evidence type="ECO:0000313" key="12">
    <source>
        <dbReference type="Proteomes" id="UP001244341"/>
    </source>
</evidence>
<feature type="compositionally biased region" description="Low complexity" evidence="9">
    <location>
        <begin position="26"/>
        <end position="39"/>
    </location>
</feature>
<evidence type="ECO:0000256" key="9">
    <source>
        <dbReference type="SAM" id="MobiDB-lite"/>
    </source>
</evidence>
<proteinExistence type="inferred from homology"/>
<reference evidence="11 12" key="1">
    <citation type="submission" date="2023-05" db="EMBL/GenBank/DDBJ databases">
        <title>A 100% complete, gapless, phased diploid assembly of the Scenedesmus obliquus UTEX 3031 genome.</title>
        <authorList>
            <person name="Biondi T.C."/>
            <person name="Hanschen E.R."/>
            <person name="Kwon T."/>
            <person name="Eng W."/>
            <person name="Kruse C.P.S."/>
            <person name="Koehler S.I."/>
            <person name="Kunde Y."/>
            <person name="Gleasner C.D."/>
            <person name="You Mak K.T."/>
            <person name="Polle J."/>
            <person name="Hovde B.T."/>
            <person name="Starkenburg S.R."/>
        </authorList>
    </citation>
    <scope>NUCLEOTIDE SEQUENCE [LARGE SCALE GENOMIC DNA]</scope>
    <source>
        <strain evidence="11 12">DOE0152z</strain>
    </source>
</reference>
<name>A0ABY8UD03_TETOB</name>
<keyword evidence="4" id="KW-0732">Signal</keyword>
<evidence type="ECO:0000256" key="2">
    <source>
        <dbReference type="ARBA" id="ARBA00022670"/>
    </source>
</evidence>
<organism evidence="11 12">
    <name type="scientific">Tetradesmus obliquus</name>
    <name type="common">Green alga</name>
    <name type="synonym">Acutodesmus obliquus</name>
    <dbReference type="NCBI Taxonomy" id="3088"/>
    <lineage>
        <taxon>Eukaryota</taxon>
        <taxon>Viridiplantae</taxon>
        <taxon>Chlorophyta</taxon>
        <taxon>core chlorophytes</taxon>
        <taxon>Chlorophyceae</taxon>
        <taxon>CS clade</taxon>
        <taxon>Sphaeropleales</taxon>
        <taxon>Scenedesmaceae</taxon>
        <taxon>Tetradesmus</taxon>
    </lineage>
</organism>
<keyword evidence="6" id="KW-0862">Zinc</keyword>
<keyword evidence="7" id="KW-0482">Metalloprotease</keyword>
<sequence>MVACAAGVAALIGVSVSKNKARSATQQHQSSSWQGGQQQLPPPGSAAAEQLLASRDTPAWVVELYSTYNDRPVDCSAARTASSAASLATFKPLTVPVVFHCLRFKRDGVLLPPADWDALQAGQRLVDVANKLYTGTAIQFKLLEVRSDVHQHPYLLLPSLQAWQSCTHNSVSTAGVSCLKALASQPSVAALSTQQQVLNVLVAGSSEDSTYCNTSDSTSVCDSISLGYSGAKGPWFAASAKPSPTWSEDASDENWLFISWDMMNPKAHNSARFWDGGGATFAHECGHYLGLMHTHESAQPCDMLGADDVADTPPNQQIDAYADAAGNLAALSGWCSEFRTGGQPAAADLAAFRSCKVQEGSSSNGSVDGATVLDNIWNLQSYVPDACYMLLTPNQVERMHWAITTYRPKLVAAHAA</sequence>
<feature type="domain" description="Peptidase M43 pregnancy-associated plasma-A" evidence="10">
    <location>
        <begin position="279"/>
        <end position="320"/>
    </location>
</feature>
<dbReference type="PANTHER" id="PTHR47466:SF1">
    <property type="entry name" value="METALLOPROTEASE MEP1 (AFU_ORTHOLOGUE AFUA_1G07730)-RELATED"/>
    <property type="match status" value="1"/>
</dbReference>
<gene>
    <name evidence="11" type="ORF">OEZ85_009725</name>
</gene>
<evidence type="ECO:0000259" key="10">
    <source>
        <dbReference type="Pfam" id="PF05572"/>
    </source>
</evidence>
<accession>A0ABY8UD03</accession>
<dbReference type="Pfam" id="PF05572">
    <property type="entry name" value="Peptidase_M43"/>
    <property type="match status" value="1"/>
</dbReference>
<dbReference type="InterPro" id="IPR008754">
    <property type="entry name" value="Peptidase_M43"/>
</dbReference>
<protein>
    <recommendedName>
        <fullName evidence="10">Peptidase M43 pregnancy-associated plasma-A domain-containing protein</fullName>
    </recommendedName>
</protein>
<dbReference type="EMBL" id="CP126216">
    <property type="protein sequence ID" value="WIA18257.1"/>
    <property type="molecule type" value="Genomic_DNA"/>
</dbReference>
<evidence type="ECO:0000256" key="1">
    <source>
        <dbReference type="ARBA" id="ARBA00008721"/>
    </source>
</evidence>
<dbReference type="InterPro" id="IPR024079">
    <property type="entry name" value="MetalloPept_cat_dom_sf"/>
</dbReference>
<evidence type="ECO:0000313" key="11">
    <source>
        <dbReference type="EMBL" id="WIA18257.1"/>
    </source>
</evidence>